<comment type="caution">
    <text evidence="2">The sequence shown here is derived from an EMBL/GenBank/DDBJ whole genome shotgun (WGS) entry which is preliminary data.</text>
</comment>
<dbReference type="SUPFAM" id="SSF52833">
    <property type="entry name" value="Thioredoxin-like"/>
    <property type="match status" value="1"/>
</dbReference>
<sequence length="284" mass="31068">MVLTGLSNRKLNLGFRSSPYKIDSELFIEEGHGREAGVHPPHAGDAIRCICAYDGGVNLLSPSGHQLEIEVVFDLVCPWCFLGTRRLRRALDARGDILAQIRWRPFLLNPDLGMGGAARQDYMARKFGGEERARRLHATMADLGRAEGIEFHFERIRRVPSSIDGHRLVRFAEQHGLAELMVDALFTAHFCEGADIGHSGTLASIAAQQGLDYRAAQRFLASGLETDAIHAENLRAHRLGINGVPCFVVNGRQGVSAGHAIAGAQEPEVLERLMDVAIAEAGEF</sequence>
<keyword evidence="3" id="KW-1185">Reference proteome</keyword>
<dbReference type="PANTHER" id="PTHR13887:SF41">
    <property type="entry name" value="THIOREDOXIN SUPERFAMILY PROTEIN"/>
    <property type="match status" value="1"/>
</dbReference>
<dbReference type="Pfam" id="PF01323">
    <property type="entry name" value="DSBA"/>
    <property type="match status" value="1"/>
</dbReference>
<dbReference type="InterPro" id="IPR001853">
    <property type="entry name" value="DSBA-like_thioredoxin_dom"/>
</dbReference>
<gene>
    <name evidence="2" type="ORF">F0Q34_05860</name>
</gene>
<evidence type="ECO:0000259" key="1">
    <source>
        <dbReference type="Pfam" id="PF01323"/>
    </source>
</evidence>
<reference evidence="2 3" key="1">
    <citation type="journal article" date="2015" name="Int. J. Syst. Evol. Microbiol.">
        <title>Roseomonas oryzae sp. nov., isolated from paddy rhizosphere soil.</title>
        <authorList>
            <person name="Ramaprasad E.V."/>
            <person name="Sasikala Ch."/>
            <person name="Ramana Ch.V."/>
        </authorList>
    </citation>
    <scope>NUCLEOTIDE SEQUENCE [LARGE SCALE GENOMIC DNA]</scope>
    <source>
        <strain evidence="2 3">KCTC 42542</strain>
    </source>
</reference>
<dbReference type="PANTHER" id="PTHR13887">
    <property type="entry name" value="GLUTATHIONE S-TRANSFERASE KAPPA"/>
    <property type="match status" value="1"/>
</dbReference>
<dbReference type="Gene3D" id="3.40.30.10">
    <property type="entry name" value="Glutaredoxin"/>
    <property type="match status" value="1"/>
</dbReference>
<dbReference type="Proteomes" id="UP000322110">
    <property type="component" value="Unassembled WGS sequence"/>
</dbReference>
<dbReference type="EMBL" id="VUKA01000001">
    <property type="protein sequence ID" value="KAA2215182.1"/>
    <property type="molecule type" value="Genomic_DNA"/>
</dbReference>
<dbReference type="OrthoDB" id="9799122at2"/>
<feature type="domain" description="DSBA-like thioredoxin" evidence="1">
    <location>
        <begin position="69"/>
        <end position="273"/>
    </location>
</feature>
<accession>A0A5B2TL33</accession>
<evidence type="ECO:0000313" key="3">
    <source>
        <dbReference type="Proteomes" id="UP000322110"/>
    </source>
</evidence>
<evidence type="ECO:0000313" key="2">
    <source>
        <dbReference type="EMBL" id="KAA2215182.1"/>
    </source>
</evidence>
<dbReference type="AlphaFoldDB" id="A0A5B2TL33"/>
<protein>
    <submittedName>
        <fullName evidence="2">DsbA family oxidoreductase</fullName>
    </submittedName>
</protein>
<dbReference type="GO" id="GO:0016491">
    <property type="term" value="F:oxidoreductase activity"/>
    <property type="evidence" value="ECO:0007669"/>
    <property type="project" value="InterPro"/>
</dbReference>
<organism evidence="2 3">
    <name type="scientific">Teichococcus oryzae</name>
    <dbReference type="NCBI Taxonomy" id="1608942"/>
    <lineage>
        <taxon>Bacteria</taxon>
        <taxon>Pseudomonadati</taxon>
        <taxon>Pseudomonadota</taxon>
        <taxon>Alphaproteobacteria</taxon>
        <taxon>Acetobacterales</taxon>
        <taxon>Roseomonadaceae</taxon>
        <taxon>Roseomonas</taxon>
    </lineage>
</organism>
<proteinExistence type="predicted"/>
<dbReference type="CDD" id="cd03024">
    <property type="entry name" value="DsbA_FrnE"/>
    <property type="match status" value="1"/>
</dbReference>
<dbReference type="InterPro" id="IPR036249">
    <property type="entry name" value="Thioredoxin-like_sf"/>
</dbReference>
<name>A0A5B2TL33_9PROT</name>